<protein>
    <submittedName>
        <fullName evidence="1">Uncharacterized protein</fullName>
    </submittedName>
</protein>
<sequence length="130" mass="14056">MPNTHVRAAAEGMPTIKTPHPATDLSFMRVIDPEGTGINYWTVESAGSYGADWKKGHELGREYLDYIGHHPTNGNATLLGCIVNDMMVQRKNGGKLSGVELGFLQEVNKYAMAAMKVVVHTMGKPEGGNA</sequence>
<dbReference type="Proteomes" id="UP001480082">
    <property type="component" value="Unassembled WGS sequence"/>
</dbReference>
<name>A0ACC6T2S6_9HYPH</name>
<evidence type="ECO:0000313" key="1">
    <source>
        <dbReference type="EMBL" id="MER9286208.1"/>
    </source>
</evidence>
<reference evidence="1 2" key="1">
    <citation type="journal article" date="2024" name="Proc. Natl. Acad. Sci. U.S.A.">
        <title>The evolutionary genomics of adaptation to stress in wild rhizobium bacteria.</title>
        <authorList>
            <person name="Kehlet-Delgado H."/>
            <person name="Montoya A.P."/>
            <person name="Jensen K.T."/>
            <person name="Wendlandt C.E."/>
            <person name="Dexheimer C."/>
            <person name="Roberts M."/>
            <person name="Torres Martinez L."/>
            <person name="Friesen M.L."/>
            <person name="Griffitts J.S."/>
            <person name="Porter S.S."/>
        </authorList>
    </citation>
    <scope>NUCLEOTIDE SEQUENCE [LARGE SCALE GENOMIC DNA]</scope>
    <source>
        <strain evidence="1 2">M0468</strain>
    </source>
</reference>
<keyword evidence="2" id="KW-1185">Reference proteome</keyword>
<proteinExistence type="predicted"/>
<gene>
    <name evidence="1" type="ORF">NKI81_19950</name>
</gene>
<evidence type="ECO:0000313" key="2">
    <source>
        <dbReference type="Proteomes" id="UP001480082"/>
    </source>
</evidence>
<dbReference type="EMBL" id="JAMYRI010000011">
    <property type="protein sequence ID" value="MER9286208.1"/>
    <property type="molecule type" value="Genomic_DNA"/>
</dbReference>
<comment type="caution">
    <text evidence="1">The sequence shown here is derived from an EMBL/GenBank/DDBJ whole genome shotgun (WGS) entry which is preliminary data.</text>
</comment>
<organism evidence="1 2">
    <name type="scientific">Mesorhizobium australicum</name>
    <dbReference type="NCBI Taxonomy" id="536018"/>
    <lineage>
        <taxon>Bacteria</taxon>
        <taxon>Pseudomonadati</taxon>
        <taxon>Pseudomonadota</taxon>
        <taxon>Alphaproteobacteria</taxon>
        <taxon>Hyphomicrobiales</taxon>
        <taxon>Phyllobacteriaceae</taxon>
        <taxon>Mesorhizobium</taxon>
    </lineage>
</organism>
<accession>A0ACC6T2S6</accession>